<evidence type="ECO:0000313" key="3">
    <source>
        <dbReference type="EMBL" id="NML60874.1"/>
    </source>
</evidence>
<gene>
    <name evidence="3" type="ORF">HHL21_07205</name>
</gene>
<evidence type="ECO:0000259" key="2">
    <source>
        <dbReference type="Pfam" id="PF07995"/>
    </source>
</evidence>
<organism evidence="3 4">
    <name type="scientific">Massilia polaris</name>
    <dbReference type="NCBI Taxonomy" id="2728846"/>
    <lineage>
        <taxon>Bacteria</taxon>
        <taxon>Pseudomonadati</taxon>
        <taxon>Pseudomonadota</taxon>
        <taxon>Betaproteobacteria</taxon>
        <taxon>Burkholderiales</taxon>
        <taxon>Oxalobacteraceae</taxon>
        <taxon>Telluria group</taxon>
        <taxon>Massilia</taxon>
    </lineage>
</organism>
<feature type="chain" id="PRO_5032911990" evidence="1">
    <location>
        <begin position="27"/>
        <end position="389"/>
    </location>
</feature>
<dbReference type="Pfam" id="PF07995">
    <property type="entry name" value="GSDH"/>
    <property type="match status" value="1"/>
</dbReference>
<dbReference type="AlphaFoldDB" id="A0A848HI32"/>
<comment type="caution">
    <text evidence="3">The sequence shown here is derived from an EMBL/GenBank/DDBJ whole genome shotgun (WGS) entry which is preliminary data.</text>
</comment>
<dbReference type="InterPro" id="IPR012938">
    <property type="entry name" value="Glc/Sorbosone_DH"/>
</dbReference>
<dbReference type="Proteomes" id="UP000583752">
    <property type="component" value="Unassembled WGS sequence"/>
</dbReference>
<keyword evidence="4" id="KW-1185">Reference proteome</keyword>
<protein>
    <submittedName>
        <fullName evidence="3">PQQ-dependent sugar dehydrogenase</fullName>
    </submittedName>
</protein>
<name>A0A848HI32_9BURK</name>
<dbReference type="EMBL" id="JABBGG010000003">
    <property type="protein sequence ID" value="NML60874.1"/>
    <property type="molecule type" value="Genomic_DNA"/>
</dbReference>
<keyword evidence="1" id="KW-0732">Signal</keyword>
<dbReference type="RefSeq" id="WP_169464585.1">
    <property type="nucleotide sequence ID" value="NZ_JABBGG010000003.1"/>
</dbReference>
<accession>A0A848HI32</accession>
<proteinExistence type="predicted"/>
<sequence>MIQAGRRTLMCVAAACAALASANALAQLAPSDAPRSVKGWRAVAVAGGLDQPWGMAWLPNGKLLVTSKKGRLHILNGSRFDNVPMEGLPEVFTGGQGGLLDIALHPADKANPRVYMTLSTGTSEANRTTLVQGVFDGKRVHSIKKIFQVQPDKSGGQHFGSRLLWLPDGSLLMSIGDGGNPPQRIGSMLARDQAQNLASHQGSILRLTDQGKPAAANPLAARDGALPEIWSYGHRNIQALARDAASGRVWATEHGPRGGDELNLIEGGGNYGWPLQSYGADYRTAEPVGVKVVPGMTGPKVAWVPSPAPSGLAYYTGMHFPQWRGSLFSGGLAAQDVRRVALDKDGNVTKQERLEIGKRVRDVKQGPDGYLYLLTDAADGQLLRIEPAK</sequence>
<evidence type="ECO:0000256" key="1">
    <source>
        <dbReference type="SAM" id="SignalP"/>
    </source>
</evidence>
<feature type="domain" description="Glucose/Sorbosone dehydrogenase" evidence="2">
    <location>
        <begin position="49"/>
        <end position="384"/>
    </location>
</feature>
<feature type="signal peptide" evidence="1">
    <location>
        <begin position="1"/>
        <end position="26"/>
    </location>
</feature>
<dbReference type="PANTHER" id="PTHR19328">
    <property type="entry name" value="HEDGEHOG-INTERACTING PROTEIN"/>
    <property type="match status" value="1"/>
</dbReference>
<evidence type="ECO:0000313" key="4">
    <source>
        <dbReference type="Proteomes" id="UP000583752"/>
    </source>
</evidence>
<dbReference type="PANTHER" id="PTHR19328:SF75">
    <property type="entry name" value="ALDOSE SUGAR DEHYDROGENASE YLII"/>
    <property type="match status" value="1"/>
</dbReference>
<reference evidence="3 4" key="1">
    <citation type="submission" date="2020-04" db="EMBL/GenBank/DDBJ databases">
        <title>Massilia sp. RP-1-19 isolated from soil.</title>
        <authorList>
            <person name="Dahal R.H."/>
        </authorList>
    </citation>
    <scope>NUCLEOTIDE SEQUENCE [LARGE SCALE GENOMIC DNA]</scope>
    <source>
        <strain evidence="3 4">RP-1-19</strain>
    </source>
</reference>
<dbReference type="SUPFAM" id="SSF50952">
    <property type="entry name" value="Soluble quinoprotein glucose dehydrogenase"/>
    <property type="match status" value="1"/>
</dbReference>
<dbReference type="Gene3D" id="2.120.10.30">
    <property type="entry name" value="TolB, C-terminal domain"/>
    <property type="match status" value="1"/>
</dbReference>
<dbReference type="InterPro" id="IPR011041">
    <property type="entry name" value="Quinoprot_gluc/sorb_DH_b-prop"/>
</dbReference>
<dbReference type="InterPro" id="IPR011042">
    <property type="entry name" value="6-blade_b-propeller_TolB-like"/>
</dbReference>